<keyword evidence="3" id="KW-1185">Reference proteome</keyword>
<dbReference type="PROSITE" id="PS50948">
    <property type="entry name" value="PAN"/>
    <property type="match status" value="1"/>
</dbReference>
<evidence type="ECO:0000313" key="3">
    <source>
        <dbReference type="Proteomes" id="UP001519460"/>
    </source>
</evidence>
<organism evidence="2 3">
    <name type="scientific">Batillaria attramentaria</name>
    <dbReference type="NCBI Taxonomy" id="370345"/>
    <lineage>
        <taxon>Eukaryota</taxon>
        <taxon>Metazoa</taxon>
        <taxon>Spiralia</taxon>
        <taxon>Lophotrochozoa</taxon>
        <taxon>Mollusca</taxon>
        <taxon>Gastropoda</taxon>
        <taxon>Caenogastropoda</taxon>
        <taxon>Sorbeoconcha</taxon>
        <taxon>Cerithioidea</taxon>
        <taxon>Batillariidae</taxon>
        <taxon>Batillaria</taxon>
    </lineage>
</organism>
<evidence type="ECO:0000259" key="1">
    <source>
        <dbReference type="PROSITE" id="PS50948"/>
    </source>
</evidence>
<sequence length="107" mass="12295">MLSEIQTLTLTLPRRVFSEECTSIGFDTFDNHYLQPDNVAAALVPAANMASCMFQCTSKPLPECRGVNTKEGDSECMHLTFLRSERGPERYVFDDEYKYHQRTCLIY</sequence>
<dbReference type="InterPro" id="IPR003609">
    <property type="entry name" value="Pan_app"/>
</dbReference>
<evidence type="ECO:0000313" key="2">
    <source>
        <dbReference type="EMBL" id="KAK7504715.1"/>
    </source>
</evidence>
<proteinExistence type="predicted"/>
<protein>
    <recommendedName>
        <fullName evidence="1">Apple domain-containing protein</fullName>
    </recommendedName>
</protein>
<feature type="domain" description="Apple" evidence="1">
    <location>
        <begin position="21"/>
        <end position="104"/>
    </location>
</feature>
<dbReference type="AlphaFoldDB" id="A0ABD0LYU3"/>
<dbReference type="EMBL" id="JACVVK020000014">
    <property type="protein sequence ID" value="KAK7504715.1"/>
    <property type="molecule type" value="Genomic_DNA"/>
</dbReference>
<dbReference type="SMART" id="SM00473">
    <property type="entry name" value="PAN_AP"/>
    <property type="match status" value="1"/>
</dbReference>
<dbReference type="Proteomes" id="UP001519460">
    <property type="component" value="Unassembled WGS sequence"/>
</dbReference>
<accession>A0ABD0LYU3</accession>
<comment type="caution">
    <text evidence="2">The sequence shown here is derived from an EMBL/GenBank/DDBJ whole genome shotgun (WGS) entry which is preliminary data.</text>
</comment>
<reference evidence="2 3" key="1">
    <citation type="journal article" date="2023" name="Sci. Data">
        <title>Genome assembly of the Korean intertidal mud-creeper Batillaria attramentaria.</title>
        <authorList>
            <person name="Patra A.K."/>
            <person name="Ho P.T."/>
            <person name="Jun S."/>
            <person name="Lee S.J."/>
            <person name="Kim Y."/>
            <person name="Won Y.J."/>
        </authorList>
    </citation>
    <scope>NUCLEOTIDE SEQUENCE [LARGE SCALE GENOMIC DNA]</scope>
    <source>
        <strain evidence="2">Wonlab-2016</strain>
    </source>
</reference>
<gene>
    <name evidence="2" type="ORF">BaRGS_00004201</name>
</gene>
<name>A0ABD0LYU3_9CAEN</name>